<dbReference type="Proteomes" id="UP000732377">
    <property type="component" value="Unassembled WGS sequence"/>
</dbReference>
<proteinExistence type="inferred from homology"/>
<dbReference type="InterPro" id="IPR003838">
    <property type="entry name" value="ABC3_permease_C"/>
</dbReference>
<dbReference type="RefSeq" id="WP_273380849.1">
    <property type="nucleotide sequence ID" value="NZ_PIUK01000201.1"/>
</dbReference>
<dbReference type="PANTHER" id="PTHR30572">
    <property type="entry name" value="MEMBRANE COMPONENT OF TRANSPORTER-RELATED"/>
    <property type="match status" value="1"/>
</dbReference>
<evidence type="ECO:0000256" key="4">
    <source>
        <dbReference type="ARBA" id="ARBA00022989"/>
    </source>
</evidence>
<evidence type="ECO:0000256" key="7">
    <source>
        <dbReference type="SAM" id="Phobius"/>
    </source>
</evidence>
<dbReference type="InterPro" id="IPR050250">
    <property type="entry name" value="Macrolide_Exporter_MacB"/>
</dbReference>
<dbReference type="InterPro" id="IPR025857">
    <property type="entry name" value="MacB_PCD"/>
</dbReference>
<comment type="subcellular location">
    <subcellularLocation>
        <location evidence="1">Cell membrane</location>
        <topology evidence="1">Multi-pass membrane protein</topology>
    </subcellularLocation>
</comment>
<feature type="transmembrane region" description="Helical" evidence="7">
    <location>
        <begin position="330"/>
        <end position="351"/>
    </location>
</feature>
<accession>A0A953LFH1</accession>
<feature type="domain" description="MacB-like periplasmic core" evidence="9">
    <location>
        <begin position="21"/>
        <end position="243"/>
    </location>
</feature>
<dbReference type="PANTHER" id="PTHR30572:SF4">
    <property type="entry name" value="ABC TRANSPORTER PERMEASE YTRF"/>
    <property type="match status" value="1"/>
</dbReference>
<organism evidence="10 11">
    <name type="scientific">Symbiobacterium thermophilum</name>
    <dbReference type="NCBI Taxonomy" id="2734"/>
    <lineage>
        <taxon>Bacteria</taxon>
        <taxon>Bacillati</taxon>
        <taxon>Bacillota</taxon>
        <taxon>Clostridia</taxon>
        <taxon>Eubacteriales</taxon>
        <taxon>Symbiobacteriaceae</taxon>
        <taxon>Symbiobacterium</taxon>
    </lineage>
</organism>
<keyword evidence="4 7" id="KW-1133">Transmembrane helix</keyword>
<evidence type="ECO:0000256" key="2">
    <source>
        <dbReference type="ARBA" id="ARBA00022475"/>
    </source>
</evidence>
<evidence type="ECO:0000256" key="5">
    <source>
        <dbReference type="ARBA" id="ARBA00023136"/>
    </source>
</evidence>
<evidence type="ECO:0000256" key="1">
    <source>
        <dbReference type="ARBA" id="ARBA00004651"/>
    </source>
</evidence>
<feature type="transmembrane region" description="Helical" evidence="7">
    <location>
        <begin position="21"/>
        <end position="42"/>
    </location>
</feature>
<feature type="transmembrane region" description="Helical" evidence="7">
    <location>
        <begin position="363"/>
        <end position="383"/>
    </location>
</feature>
<evidence type="ECO:0000256" key="6">
    <source>
        <dbReference type="ARBA" id="ARBA00038076"/>
    </source>
</evidence>
<gene>
    <name evidence="10" type="ORF">CWE10_15480</name>
</gene>
<evidence type="ECO:0000313" key="10">
    <source>
        <dbReference type="EMBL" id="MBY6277580.1"/>
    </source>
</evidence>
<comment type="similarity">
    <text evidence="6">Belongs to the ABC-4 integral membrane protein family.</text>
</comment>
<dbReference type="AlphaFoldDB" id="A0A953LFH1"/>
<keyword evidence="3 7" id="KW-0812">Transmembrane</keyword>
<sequence>MNLLETLRVAWEALVANKMRSILTMIGIIIGVGSVIAVVAIGRGTESAVLGELQGLGAGVFYIMPGSVSSSDALSRIEPISERDMQQLEAMLPDVEAVISGDTVGVRAEYQKETLSTYAYAVSPGFDRVVNVKVLEGRWFTEEEMKGGARVTVLSRDAVTRLFGDRDYNPVGERVKINGLTHQVIGTVENSTGALSQAMGVQDPALYLPVAAVQRMTGSTDSFLVLAKVRPGADVESVMNDAVALLGQLNNGAKYMGYSMEQMTAALSSVTGLLTGLIASIAAISLLVGGVGIMNIMLVSVTERTREIGLRKAIGATYGNIMTQFLIESVVICLVGGAVGVAFATVPVWLVGRAMGVSMLIDLPTVLLAMGFSAAVGVLFGVYPASKAARLDPIEALRYE</sequence>
<keyword evidence="5 7" id="KW-0472">Membrane</keyword>
<feature type="domain" description="ABC3 transporter permease C-terminal" evidence="8">
    <location>
        <begin position="280"/>
        <end position="393"/>
    </location>
</feature>
<name>A0A953LFH1_SYMTR</name>
<dbReference type="Pfam" id="PF02687">
    <property type="entry name" value="FtsX"/>
    <property type="match status" value="1"/>
</dbReference>
<evidence type="ECO:0008006" key="12">
    <source>
        <dbReference type="Google" id="ProtNLM"/>
    </source>
</evidence>
<comment type="caution">
    <text evidence="10">The sequence shown here is derived from an EMBL/GenBank/DDBJ whole genome shotgun (WGS) entry which is preliminary data.</text>
</comment>
<evidence type="ECO:0000313" key="11">
    <source>
        <dbReference type="Proteomes" id="UP000732377"/>
    </source>
</evidence>
<evidence type="ECO:0000259" key="9">
    <source>
        <dbReference type="Pfam" id="PF12704"/>
    </source>
</evidence>
<reference evidence="10" key="1">
    <citation type="submission" date="2017-11" db="EMBL/GenBank/DDBJ databases">
        <title>Three new genomes from thermophilic consortium.</title>
        <authorList>
            <person name="Quaggio R."/>
            <person name="Amgarten D."/>
            <person name="Setubal J.C."/>
        </authorList>
    </citation>
    <scope>NUCLEOTIDE SEQUENCE</scope>
    <source>
        <strain evidence="10">ZCTH01-B2</strain>
    </source>
</reference>
<protein>
    <recommendedName>
        <fullName evidence="12">ABC transporter permease protein</fullName>
    </recommendedName>
</protein>
<dbReference type="Pfam" id="PF12704">
    <property type="entry name" value="MacB_PCD"/>
    <property type="match status" value="1"/>
</dbReference>
<dbReference type="GO" id="GO:0022857">
    <property type="term" value="F:transmembrane transporter activity"/>
    <property type="evidence" value="ECO:0007669"/>
    <property type="project" value="TreeGrafter"/>
</dbReference>
<keyword evidence="2" id="KW-1003">Cell membrane</keyword>
<evidence type="ECO:0000256" key="3">
    <source>
        <dbReference type="ARBA" id="ARBA00022692"/>
    </source>
</evidence>
<feature type="transmembrane region" description="Helical" evidence="7">
    <location>
        <begin position="273"/>
        <end position="301"/>
    </location>
</feature>
<dbReference type="GO" id="GO:0005886">
    <property type="term" value="C:plasma membrane"/>
    <property type="evidence" value="ECO:0007669"/>
    <property type="project" value="UniProtKB-SubCell"/>
</dbReference>
<evidence type="ECO:0000259" key="8">
    <source>
        <dbReference type="Pfam" id="PF02687"/>
    </source>
</evidence>
<dbReference type="EMBL" id="PIUK01000201">
    <property type="protein sequence ID" value="MBY6277580.1"/>
    <property type="molecule type" value="Genomic_DNA"/>
</dbReference>